<dbReference type="Proteomes" id="UP000823775">
    <property type="component" value="Unassembled WGS sequence"/>
</dbReference>
<evidence type="ECO:0000256" key="2">
    <source>
        <dbReference type="ARBA" id="ARBA00022737"/>
    </source>
</evidence>
<keyword evidence="5" id="KW-0472">Membrane</keyword>
<evidence type="ECO:0000313" key="7">
    <source>
        <dbReference type="EMBL" id="MCD7452470.1"/>
    </source>
</evidence>
<evidence type="ECO:0000313" key="8">
    <source>
        <dbReference type="Proteomes" id="UP000823775"/>
    </source>
</evidence>
<sequence length="195" mass="22219">MELAHHVVYFVMKNILVGTECELSLQLYYIFWISTNERKPTCPHPCPLPCHPGECPPCKALIKRSCHCGSMCTHLCPETCHPGECPSPDQCSKKLSVGSKVKAAEAELQHRKSKDSEVNLYNFLKCMSHLLKRNQKQRCVAEARTETRRRVPKTENPILQRIVAGIRRFLLFIIIMALIALIYLGYKGLLWLKGS</sequence>
<organism evidence="7 8">
    <name type="scientific">Datura stramonium</name>
    <name type="common">Jimsonweed</name>
    <name type="synonym">Common thornapple</name>
    <dbReference type="NCBI Taxonomy" id="4076"/>
    <lineage>
        <taxon>Eukaryota</taxon>
        <taxon>Viridiplantae</taxon>
        <taxon>Streptophyta</taxon>
        <taxon>Embryophyta</taxon>
        <taxon>Tracheophyta</taxon>
        <taxon>Spermatophyta</taxon>
        <taxon>Magnoliopsida</taxon>
        <taxon>eudicotyledons</taxon>
        <taxon>Gunneridae</taxon>
        <taxon>Pentapetalae</taxon>
        <taxon>asterids</taxon>
        <taxon>lamiids</taxon>
        <taxon>Solanales</taxon>
        <taxon>Solanaceae</taxon>
        <taxon>Solanoideae</taxon>
        <taxon>Datureae</taxon>
        <taxon>Datura</taxon>
    </lineage>
</organism>
<evidence type="ECO:0000256" key="1">
    <source>
        <dbReference type="ARBA" id="ARBA00022723"/>
    </source>
</evidence>
<feature type="domain" description="NF-X1-type" evidence="6">
    <location>
        <begin position="72"/>
        <end position="93"/>
    </location>
</feature>
<evidence type="ECO:0000256" key="5">
    <source>
        <dbReference type="SAM" id="Phobius"/>
    </source>
</evidence>
<keyword evidence="8" id="KW-1185">Reference proteome</keyword>
<dbReference type="SMART" id="SM00438">
    <property type="entry name" value="ZnF_NFX"/>
    <property type="match status" value="2"/>
</dbReference>
<keyword evidence="4" id="KW-0862">Zinc</keyword>
<protein>
    <recommendedName>
        <fullName evidence="6">NF-X1-type domain-containing protein</fullName>
    </recommendedName>
</protein>
<keyword evidence="2" id="KW-0677">Repeat</keyword>
<keyword evidence="5" id="KW-0812">Transmembrane</keyword>
<dbReference type="EMBL" id="JACEIK010000211">
    <property type="protein sequence ID" value="MCD7452470.1"/>
    <property type="molecule type" value="Genomic_DNA"/>
</dbReference>
<evidence type="ECO:0000256" key="4">
    <source>
        <dbReference type="ARBA" id="ARBA00022833"/>
    </source>
</evidence>
<dbReference type="InterPro" id="IPR000967">
    <property type="entry name" value="Znf_NFX1"/>
</dbReference>
<reference evidence="7 8" key="1">
    <citation type="journal article" date="2021" name="BMC Genomics">
        <title>Datura genome reveals duplications of psychoactive alkaloid biosynthetic genes and high mutation rate following tissue culture.</title>
        <authorList>
            <person name="Rajewski A."/>
            <person name="Carter-House D."/>
            <person name="Stajich J."/>
            <person name="Litt A."/>
        </authorList>
    </citation>
    <scope>NUCLEOTIDE SEQUENCE [LARGE SCALE GENOMIC DNA]</scope>
    <source>
        <strain evidence="7">AR-01</strain>
    </source>
</reference>
<evidence type="ECO:0000256" key="3">
    <source>
        <dbReference type="ARBA" id="ARBA00022771"/>
    </source>
</evidence>
<gene>
    <name evidence="7" type="ORF">HAX54_017009</name>
</gene>
<keyword evidence="3" id="KW-0863">Zinc-finger</keyword>
<proteinExistence type="predicted"/>
<comment type="caution">
    <text evidence="7">The sequence shown here is derived from an EMBL/GenBank/DDBJ whole genome shotgun (WGS) entry which is preliminary data.</text>
</comment>
<feature type="domain" description="NF-X1-type" evidence="6">
    <location>
        <begin position="42"/>
        <end position="60"/>
    </location>
</feature>
<evidence type="ECO:0000259" key="6">
    <source>
        <dbReference type="SMART" id="SM00438"/>
    </source>
</evidence>
<accession>A0ABS8S052</accession>
<feature type="transmembrane region" description="Helical" evidence="5">
    <location>
        <begin position="169"/>
        <end position="186"/>
    </location>
</feature>
<keyword evidence="5" id="KW-1133">Transmembrane helix</keyword>
<keyword evidence="1" id="KW-0479">Metal-binding</keyword>
<name>A0ABS8S052_DATST</name>